<comment type="caution">
    <text evidence="2">The sequence shown here is derived from an EMBL/GenBank/DDBJ whole genome shotgun (WGS) entry which is preliminary data.</text>
</comment>
<dbReference type="Pfam" id="PF06097">
    <property type="entry name" value="DUF945"/>
    <property type="match status" value="1"/>
</dbReference>
<dbReference type="Proteomes" id="UP001205357">
    <property type="component" value="Unassembled WGS sequence"/>
</dbReference>
<accession>A0ABT2E1N9</accession>
<evidence type="ECO:0000313" key="2">
    <source>
        <dbReference type="EMBL" id="MCS2161798.1"/>
    </source>
</evidence>
<dbReference type="InterPro" id="IPR010352">
    <property type="entry name" value="DUF945"/>
</dbReference>
<evidence type="ECO:0000256" key="1">
    <source>
        <dbReference type="SAM" id="MobiDB-lite"/>
    </source>
</evidence>
<proteinExistence type="predicted"/>
<dbReference type="EMBL" id="JALIGE010000073">
    <property type="protein sequence ID" value="MCS2161798.1"/>
    <property type="molecule type" value="Genomic_DNA"/>
</dbReference>
<gene>
    <name evidence="2" type="ORF">MUU47_11840</name>
</gene>
<evidence type="ECO:0000313" key="3">
    <source>
        <dbReference type="Proteomes" id="UP001205357"/>
    </source>
</evidence>
<sequence length="523" mass="56296">MKKSLVAVGIIVALGVVWTGGSWYTGKQLEGRLADMVAQTNAQLASTAPEAGIQLAYQNYQRGVFSSHLQMVVKPVDGAKSSWLKPGQTIVLDENVSHGPFPIASLKTFNLAPAMATVESKLVNNEASKHLFELAKGQSPFDISTRISYAGDTRSDISLKPLNYEKGEEKVAFSGGEFQLDADRDGNAFALNGDMENGVINAVNEYNQKVQVTFNNLKTSGDSKLTSFSERIGNQKLTLDKMAISVEGKELALLDGMTIDGKSNLSKDGKTIDATLDYALNSLKLQGQDMGSSKLALKIGQIDGQAWHQFSQQYNGQVQALLAQPGVMDNPEVYQQKVTEAFFGALPLLLKGEPVITVAPLSWKNSKGETTFNLSLFLKDPSQATIAPQTLAQEVDRSVKSLDSKLVIPMDMATEFMTQVARLEGYQQADAEKLASQQVKGLAAMGQMFRITTQQDNNIQSSLQYSNGQVSLNGQKMPLADFVGMFGVPDVAIPAPQSDAPAPEPQGQEAPAPEDATPAIAPN</sequence>
<reference evidence="2 3" key="1">
    <citation type="submission" date="2022-04" db="EMBL/GenBank/DDBJ databases">
        <title>Proposal of a three novel species of Scandinavium, Scandinavium hiltneri, Scandinavium manionii, Scandinavium tedordense.</title>
        <authorList>
            <person name="Maddock D.W."/>
            <person name="Brady C.L."/>
            <person name="Denman S."/>
            <person name="Arnold D."/>
        </authorList>
    </citation>
    <scope>NUCLEOTIDE SEQUENCE [LARGE SCALE GENOMIC DNA]</scope>
    <source>
        <strain evidence="2 3">H11S7</strain>
    </source>
</reference>
<feature type="region of interest" description="Disordered" evidence="1">
    <location>
        <begin position="492"/>
        <end position="523"/>
    </location>
</feature>
<organism evidence="2 3">
    <name type="scientific">Scandinavium hiltneri</name>
    <dbReference type="NCBI Taxonomy" id="2926519"/>
    <lineage>
        <taxon>Bacteria</taxon>
        <taxon>Pseudomonadati</taxon>
        <taxon>Pseudomonadota</taxon>
        <taxon>Gammaproteobacteria</taxon>
        <taxon>Enterobacterales</taxon>
        <taxon>Enterobacteriaceae</taxon>
        <taxon>Scandinavium</taxon>
    </lineage>
</organism>
<keyword evidence="3" id="KW-1185">Reference proteome</keyword>
<dbReference type="RefSeq" id="WP_258988406.1">
    <property type="nucleotide sequence ID" value="NZ_JALIGE010000073.1"/>
</dbReference>
<protein>
    <submittedName>
        <fullName evidence="2">YdgA family protein</fullName>
    </submittedName>
</protein>
<name>A0ABT2E1N9_9ENTR</name>
<feature type="compositionally biased region" description="Low complexity" evidence="1">
    <location>
        <begin position="499"/>
        <end position="516"/>
    </location>
</feature>